<sequence>MRAWQGSLSLLSCWTLRSLLIFAALLNSKRKRSTCHSMCFKTVVDSMQVPLRFAALPAPRAHKWCKLPGRCWYTIANPVDP</sequence>
<evidence type="ECO:0000256" key="1">
    <source>
        <dbReference type="SAM" id="SignalP"/>
    </source>
</evidence>
<dbReference type="Proteomes" id="UP001278500">
    <property type="component" value="Unassembled WGS sequence"/>
</dbReference>
<comment type="caution">
    <text evidence="2">The sequence shown here is derived from an EMBL/GenBank/DDBJ whole genome shotgun (WGS) entry which is preliminary data.</text>
</comment>
<accession>A0AAE0J7R1</accession>
<keyword evidence="1" id="KW-0732">Signal</keyword>
<dbReference type="EMBL" id="JAUEPP010000008">
    <property type="protein sequence ID" value="KAK3338112.1"/>
    <property type="molecule type" value="Genomic_DNA"/>
</dbReference>
<dbReference type="AlphaFoldDB" id="A0AAE0J7R1"/>
<dbReference type="GeneID" id="87868274"/>
<feature type="chain" id="PRO_5041968851" description="Secreted protein" evidence="1">
    <location>
        <begin position="19"/>
        <end position="81"/>
    </location>
</feature>
<reference evidence="2" key="2">
    <citation type="submission" date="2023-06" db="EMBL/GenBank/DDBJ databases">
        <authorList>
            <consortium name="Lawrence Berkeley National Laboratory"/>
            <person name="Haridas S."/>
            <person name="Hensen N."/>
            <person name="Bonometti L."/>
            <person name="Westerberg I."/>
            <person name="Brannstrom I.O."/>
            <person name="Guillou S."/>
            <person name="Cros-Aarteil S."/>
            <person name="Calhoun S."/>
            <person name="Kuo A."/>
            <person name="Mondo S."/>
            <person name="Pangilinan J."/>
            <person name="Riley R."/>
            <person name="Labutti K."/>
            <person name="Andreopoulos B."/>
            <person name="Lipzen A."/>
            <person name="Chen C."/>
            <person name="Yanf M."/>
            <person name="Daum C."/>
            <person name="Ng V."/>
            <person name="Clum A."/>
            <person name="Steindorff A."/>
            <person name="Ohm R."/>
            <person name="Martin F."/>
            <person name="Silar P."/>
            <person name="Natvig D."/>
            <person name="Lalanne C."/>
            <person name="Gautier V."/>
            <person name="Ament-Velasquez S.L."/>
            <person name="Kruys A."/>
            <person name="Hutchinson M.I."/>
            <person name="Powell A.J."/>
            <person name="Barry K."/>
            <person name="Miller A.N."/>
            <person name="Grigoriev I.V."/>
            <person name="Debuchy R."/>
            <person name="Gladieux P."/>
            <person name="Thoren M.H."/>
            <person name="Johannesson H."/>
        </authorList>
    </citation>
    <scope>NUCLEOTIDE SEQUENCE</scope>
    <source>
        <strain evidence="2">CBS 560.94</strain>
    </source>
</reference>
<evidence type="ECO:0000313" key="2">
    <source>
        <dbReference type="EMBL" id="KAK3338112.1"/>
    </source>
</evidence>
<protein>
    <recommendedName>
        <fullName evidence="4">Secreted protein</fullName>
    </recommendedName>
</protein>
<evidence type="ECO:0008006" key="4">
    <source>
        <dbReference type="Google" id="ProtNLM"/>
    </source>
</evidence>
<reference evidence="2" key="1">
    <citation type="journal article" date="2023" name="Mol. Phylogenet. Evol.">
        <title>Genome-scale phylogeny and comparative genomics of the fungal order Sordariales.</title>
        <authorList>
            <person name="Hensen N."/>
            <person name="Bonometti L."/>
            <person name="Westerberg I."/>
            <person name="Brannstrom I.O."/>
            <person name="Guillou S."/>
            <person name="Cros-Aarteil S."/>
            <person name="Calhoun S."/>
            <person name="Haridas S."/>
            <person name="Kuo A."/>
            <person name="Mondo S."/>
            <person name="Pangilinan J."/>
            <person name="Riley R."/>
            <person name="LaButti K."/>
            <person name="Andreopoulos B."/>
            <person name="Lipzen A."/>
            <person name="Chen C."/>
            <person name="Yan M."/>
            <person name="Daum C."/>
            <person name="Ng V."/>
            <person name="Clum A."/>
            <person name="Steindorff A."/>
            <person name="Ohm R.A."/>
            <person name="Martin F."/>
            <person name="Silar P."/>
            <person name="Natvig D.O."/>
            <person name="Lalanne C."/>
            <person name="Gautier V."/>
            <person name="Ament-Velasquez S.L."/>
            <person name="Kruys A."/>
            <person name="Hutchinson M.I."/>
            <person name="Powell A.J."/>
            <person name="Barry K."/>
            <person name="Miller A.N."/>
            <person name="Grigoriev I.V."/>
            <person name="Debuchy R."/>
            <person name="Gladieux P."/>
            <person name="Hiltunen Thoren M."/>
            <person name="Johannesson H."/>
        </authorList>
    </citation>
    <scope>NUCLEOTIDE SEQUENCE</scope>
    <source>
        <strain evidence="2">CBS 560.94</strain>
    </source>
</reference>
<dbReference type="RefSeq" id="XP_062677563.1">
    <property type="nucleotide sequence ID" value="XM_062831120.1"/>
</dbReference>
<name>A0AAE0J7R1_9PEZI</name>
<evidence type="ECO:0000313" key="3">
    <source>
        <dbReference type="Proteomes" id="UP001278500"/>
    </source>
</evidence>
<feature type="signal peptide" evidence="1">
    <location>
        <begin position="1"/>
        <end position="18"/>
    </location>
</feature>
<organism evidence="2 3">
    <name type="scientific">Neurospora tetraspora</name>
    <dbReference type="NCBI Taxonomy" id="94610"/>
    <lineage>
        <taxon>Eukaryota</taxon>
        <taxon>Fungi</taxon>
        <taxon>Dikarya</taxon>
        <taxon>Ascomycota</taxon>
        <taxon>Pezizomycotina</taxon>
        <taxon>Sordariomycetes</taxon>
        <taxon>Sordariomycetidae</taxon>
        <taxon>Sordariales</taxon>
        <taxon>Sordariaceae</taxon>
        <taxon>Neurospora</taxon>
    </lineage>
</organism>
<proteinExistence type="predicted"/>
<gene>
    <name evidence="2" type="ORF">B0H65DRAFT_592097</name>
</gene>
<keyword evidence="3" id="KW-1185">Reference proteome</keyword>